<sequence>MHLHDHYITSSLDIHSAISSVAVFCPIEQSVHSIPFGRSGYRPLSPHILSIESIGLTLDTNSVERFNMGLMSTRRIPGGWRAPQRALYDLGVQLVAIQRHGTDATRPSAGTAFKLTRPAVGIMRHVLRILGAAEGVVDRSYCT</sequence>
<name>A0A8H6YN60_9AGAR</name>
<dbReference type="EMBL" id="JACAZH010000007">
    <property type="protein sequence ID" value="KAF7364200.1"/>
    <property type="molecule type" value="Genomic_DNA"/>
</dbReference>
<dbReference type="Proteomes" id="UP000623467">
    <property type="component" value="Unassembled WGS sequence"/>
</dbReference>
<evidence type="ECO:0000313" key="2">
    <source>
        <dbReference type="Proteomes" id="UP000623467"/>
    </source>
</evidence>
<evidence type="ECO:0000313" key="1">
    <source>
        <dbReference type="EMBL" id="KAF7364200.1"/>
    </source>
</evidence>
<organism evidence="1 2">
    <name type="scientific">Mycena sanguinolenta</name>
    <dbReference type="NCBI Taxonomy" id="230812"/>
    <lineage>
        <taxon>Eukaryota</taxon>
        <taxon>Fungi</taxon>
        <taxon>Dikarya</taxon>
        <taxon>Basidiomycota</taxon>
        <taxon>Agaricomycotina</taxon>
        <taxon>Agaricomycetes</taxon>
        <taxon>Agaricomycetidae</taxon>
        <taxon>Agaricales</taxon>
        <taxon>Marasmiineae</taxon>
        <taxon>Mycenaceae</taxon>
        <taxon>Mycena</taxon>
    </lineage>
</organism>
<reference evidence="1" key="1">
    <citation type="submission" date="2020-05" db="EMBL/GenBank/DDBJ databases">
        <title>Mycena genomes resolve the evolution of fungal bioluminescence.</title>
        <authorList>
            <person name="Tsai I.J."/>
        </authorList>
    </citation>
    <scope>NUCLEOTIDE SEQUENCE</scope>
    <source>
        <strain evidence="1">160909Yilan</strain>
    </source>
</reference>
<accession>A0A8H6YN60</accession>
<comment type="caution">
    <text evidence="1">The sequence shown here is derived from an EMBL/GenBank/DDBJ whole genome shotgun (WGS) entry which is preliminary data.</text>
</comment>
<keyword evidence="2" id="KW-1185">Reference proteome</keyword>
<gene>
    <name evidence="1" type="ORF">MSAN_01079300</name>
</gene>
<proteinExistence type="predicted"/>
<dbReference type="AlphaFoldDB" id="A0A8H6YN60"/>
<protein>
    <submittedName>
        <fullName evidence="1">Uncharacterized protein</fullName>
    </submittedName>
</protein>